<organism evidence="2 3">
    <name type="scientific">Leeuwenhoekiella polynyae</name>
    <dbReference type="NCBI Taxonomy" id="1550906"/>
    <lineage>
        <taxon>Bacteria</taxon>
        <taxon>Pseudomonadati</taxon>
        <taxon>Bacteroidota</taxon>
        <taxon>Flavobacteriia</taxon>
        <taxon>Flavobacteriales</taxon>
        <taxon>Flavobacteriaceae</taxon>
        <taxon>Leeuwenhoekiella</taxon>
    </lineage>
</organism>
<dbReference type="EMBL" id="QOVK01000001">
    <property type="protein sequence ID" value="RXG26294.1"/>
    <property type="molecule type" value="Genomic_DNA"/>
</dbReference>
<dbReference type="AlphaFoldDB" id="A0A4V1KRW1"/>
<feature type="region of interest" description="Disordered" evidence="1">
    <location>
        <begin position="1"/>
        <end position="45"/>
    </location>
</feature>
<keyword evidence="3" id="KW-1185">Reference proteome</keyword>
<evidence type="ECO:0000313" key="2">
    <source>
        <dbReference type="EMBL" id="RXG26294.1"/>
    </source>
</evidence>
<name>A0A4V1KRW1_9FLAO</name>
<evidence type="ECO:0000313" key="3">
    <source>
        <dbReference type="Proteomes" id="UP000289859"/>
    </source>
</evidence>
<sequence length="45" mass="5158">MGANKKESKNDKKENKQDIDKGPLKDKHVNQYGEKDNESKKKRGA</sequence>
<comment type="caution">
    <text evidence="2">The sequence shown here is derived from an EMBL/GenBank/DDBJ whole genome shotgun (WGS) entry which is preliminary data.</text>
</comment>
<evidence type="ECO:0000256" key="1">
    <source>
        <dbReference type="SAM" id="MobiDB-lite"/>
    </source>
</evidence>
<dbReference type="RefSeq" id="WP_164918206.1">
    <property type="nucleotide sequence ID" value="NZ_JBHUOO010000004.1"/>
</dbReference>
<accession>A0A4V1KRW1</accession>
<reference evidence="2 3" key="1">
    <citation type="submission" date="2018-07" db="EMBL/GenBank/DDBJ databases">
        <title>Leeuwenhoekiella genomics.</title>
        <authorList>
            <person name="Tahon G."/>
            <person name="Willems A."/>
        </authorList>
    </citation>
    <scope>NUCLEOTIDE SEQUENCE [LARGE SCALE GENOMIC DNA]</scope>
    <source>
        <strain evidence="2 3">LMG 29608</strain>
    </source>
</reference>
<gene>
    <name evidence="2" type="ORF">DSM02_288</name>
</gene>
<dbReference type="Proteomes" id="UP000289859">
    <property type="component" value="Unassembled WGS sequence"/>
</dbReference>
<protein>
    <submittedName>
        <fullName evidence="2">Uncharacterized protein</fullName>
    </submittedName>
</protein>
<proteinExistence type="predicted"/>
<feature type="compositionally biased region" description="Basic and acidic residues" evidence="1">
    <location>
        <begin position="1"/>
        <end position="39"/>
    </location>
</feature>